<dbReference type="NCBIfam" id="TIGR01011">
    <property type="entry name" value="rpsB_bact"/>
    <property type="match status" value="1"/>
</dbReference>
<dbReference type="HAMAP" id="MF_00291_B">
    <property type="entry name" value="Ribosomal_uS2_B"/>
    <property type="match status" value="1"/>
</dbReference>
<evidence type="ECO:0000256" key="1">
    <source>
        <dbReference type="ARBA" id="ARBA00006242"/>
    </source>
</evidence>
<dbReference type="PRINTS" id="PR00395">
    <property type="entry name" value="RIBOSOMALS2"/>
</dbReference>
<protein>
    <recommendedName>
        <fullName evidence="7">Ribosomal protein S2</fullName>
    </recommendedName>
</protein>
<dbReference type="EMBL" id="QEAN01000186">
    <property type="protein sequence ID" value="TPX43878.1"/>
    <property type="molecule type" value="Genomic_DNA"/>
</dbReference>
<comment type="similarity">
    <text evidence="1">Belongs to the universal ribosomal protein uS2 family.</text>
</comment>
<accession>A0A507CXN7</accession>
<dbReference type="GO" id="GO:0003735">
    <property type="term" value="F:structural constituent of ribosome"/>
    <property type="evidence" value="ECO:0007669"/>
    <property type="project" value="InterPro"/>
</dbReference>
<dbReference type="Gene3D" id="3.40.50.10490">
    <property type="entry name" value="Glucose-6-phosphate isomerase like protein, domain 1"/>
    <property type="match status" value="1"/>
</dbReference>
<dbReference type="SUPFAM" id="SSF52313">
    <property type="entry name" value="Ribosomal protein S2"/>
    <property type="match status" value="1"/>
</dbReference>
<keyword evidence="6" id="KW-1185">Reference proteome</keyword>
<evidence type="ECO:0008006" key="7">
    <source>
        <dbReference type="Google" id="ProtNLM"/>
    </source>
</evidence>
<keyword evidence="3" id="KW-0687">Ribonucleoprotein</keyword>
<dbReference type="GO" id="GO:0006412">
    <property type="term" value="P:translation"/>
    <property type="evidence" value="ECO:0007669"/>
    <property type="project" value="InterPro"/>
</dbReference>
<dbReference type="InterPro" id="IPR023591">
    <property type="entry name" value="Ribosomal_uS2_flav_dom_sf"/>
</dbReference>
<dbReference type="InterPro" id="IPR018130">
    <property type="entry name" value="Ribosomal_uS2_CS"/>
</dbReference>
<feature type="region of interest" description="Disordered" evidence="4">
    <location>
        <begin position="332"/>
        <end position="356"/>
    </location>
</feature>
<gene>
    <name evidence="5" type="ORF">SeMB42_g04532</name>
</gene>
<evidence type="ECO:0000313" key="6">
    <source>
        <dbReference type="Proteomes" id="UP000317494"/>
    </source>
</evidence>
<dbReference type="PROSITE" id="PS00962">
    <property type="entry name" value="RIBOSOMAL_S2_1"/>
    <property type="match status" value="1"/>
</dbReference>
<dbReference type="Pfam" id="PF00318">
    <property type="entry name" value="Ribosomal_S2"/>
    <property type="match status" value="1"/>
</dbReference>
<dbReference type="InterPro" id="IPR005706">
    <property type="entry name" value="Ribosomal_uS2_bac/mit/plastid"/>
</dbReference>
<evidence type="ECO:0000256" key="2">
    <source>
        <dbReference type="ARBA" id="ARBA00022980"/>
    </source>
</evidence>
<sequence>MNPSHTCILRRRLLSILRQRPSFRRTKTTTPSIPSIRTRSTPKPAEIVFEPYPPDVKARLEALVPPSASSYRNYLAQSTIPQATQDDDAMPDSATNTQITMKHLIAAGLHLGHSVSSWHSNMLPYIYGSRHGIHIINLEHTAAQLRRAMVVAREVAAEGGKILFVGTRKAIHKITYDAATLCSAFYVLHWIGGCITNRERVLRRSSGFDPDKVIQLAPVPGMEDADDGADDAGVVVGSASKKPPKVPVPDLIICLDYPNTFWAVHEANLAHVPVIAICDTDCDPTRVQYPIAANDDALTSVEFIAGVLARAASEGVAQRAKRLRKVFAASASSRNMSNRYTDGASSGGRRSDANRS</sequence>
<organism evidence="5 6">
    <name type="scientific">Synchytrium endobioticum</name>
    <dbReference type="NCBI Taxonomy" id="286115"/>
    <lineage>
        <taxon>Eukaryota</taxon>
        <taxon>Fungi</taxon>
        <taxon>Fungi incertae sedis</taxon>
        <taxon>Chytridiomycota</taxon>
        <taxon>Chytridiomycota incertae sedis</taxon>
        <taxon>Chytridiomycetes</taxon>
        <taxon>Synchytriales</taxon>
        <taxon>Synchytriaceae</taxon>
        <taxon>Synchytrium</taxon>
    </lineage>
</organism>
<dbReference type="InterPro" id="IPR001865">
    <property type="entry name" value="Ribosomal_uS2"/>
</dbReference>
<name>A0A507CXN7_9FUNG</name>
<dbReference type="GO" id="GO:0005763">
    <property type="term" value="C:mitochondrial small ribosomal subunit"/>
    <property type="evidence" value="ECO:0007669"/>
    <property type="project" value="TreeGrafter"/>
</dbReference>
<dbReference type="AlphaFoldDB" id="A0A507CXN7"/>
<dbReference type="PANTHER" id="PTHR12534">
    <property type="entry name" value="30S RIBOSOMAL PROTEIN S2 PROKARYOTIC AND ORGANELLAR"/>
    <property type="match status" value="1"/>
</dbReference>
<dbReference type="VEuPathDB" id="FungiDB:SeMB42_g04532"/>
<dbReference type="PANTHER" id="PTHR12534:SF0">
    <property type="entry name" value="SMALL RIBOSOMAL SUBUNIT PROTEIN US2M"/>
    <property type="match status" value="1"/>
</dbReference>
<feature type="compositionally biased region" description="Polar residues" evidence="4">
    <location>
        <begin position="334"/>
        <end position="344"/>
    </location>
</feature>
<proteinExistence type="inferred from homology"/>
<evidence type="ECO:0000313" key="5">
    <source>
        <dbReference type="EMBL" id="TPX43878.1"/>
    </source>
</evidence>
<reference evidence="5 6" key="1">
    <citation type="journal article" date="2019" name="Sci. Rep.">
        <title>Comparative genomics of chytrid fungi reveal insights into the obligate biotrophic and pathogenic lifestyle of Synchytrium endobioticum.</title>
        <authorList>
            <person name="van de Vossenberg B.T.L.H."/>
            <person name="Warris S."/>
            <person name="Nguyen H.D.T."/>
            <person name="van Gent-Pelzer M.P.E."/>
            <person name="Joly D.L."/>
            <person name="van de Geest H.C."/>
            <person name="Bonants P.J.M."/>
            <person name="Smith D.S."/>
            <person name="Levesque C.A."/>
            <person name="van der Lee T.A.J."/>
        </authorList>
    </citation>
    <scope>NUCLEOTIDE SEQUENCE [LARGE SCALE GENOMIC DNA]</scope>
    <source>
        <strain evidence="5 6">MB42</strain>
    </source>
</reference>
<keyword evidence="2" id="KW-0689">Ribosomal protein</keyword>
<dbReference type="CDD" id="cd01425">
    <property type="entry name" value="RPS2"/>
    <property type="match status" value="1"/>
</dbReference>
<dbReference type="Proteomes" id="UP000317494">
    <property type="component" value="Unassembled WGS sequence"/>
</dbReference>
<dbReference type="STRING" id="286115.A0A507CXN7"/>
<comment type="caution">
    <text evidence="5">The sequence shown here is derived from an EMBL/GenBank/DDBJ whole genome shotgun (WGS) entry which is preliminary data.</text>
</comment>
<evidence type="ECO:0000256" key="3">
    <source>
        <dbReference type="ARBA" id="ARBA00023274"/>
    </source>
</evidence>
<evidence type="ECO:0000256" key="4">
    <source>
        <dbReference type="SAM" id="MobiDB-lite"/>
    </source>
</evidence>